<comment type="caution">
    <text evidence="1">The sequence shown here is derived from an EMBL/GenBank/DDBJ whole genome shotgun (WGS) entry which is preliminary data.</text>
</comment>
<dbReference type="STRING" id="202952.GCA_000747725_01979"/>
<dbReference type="eggNOG" id="ENOG5031SMN">
    <property type="taxonomic scope" value="Bacteria"/>
</dbReference>
<dbReference type="Proteomes" id="UP000013117">
    <property type="component" value="Unassembled WGS sequence"/>
</dbReference>
<proteinExistence type="predicted"/>
<dbReference type="PATRIC" id="fig|1120926.3.peg.1871"/>
<sequence length="128" mass="14235">MSNIKFTQNAIVGLAGFVLNNYGHIKETINEGIELTKKSVSNVRLTTSAIYSLLTATAEAMQSIENEGVLKGLEKKKAVLDYISKEYVETKAEIKAIWSNWLTTVSWFIDQLIAMLNSGRSVLRMYAG</sequence>
<evidence type="ECO:0000313" key="2">
    <source>
        <dbReference type="Proteomes" id="UP000013117"/>
    </source>
</evidence>
<dbReference type="AlphaFoldDB" id="N8YBA6"/>
<dbReference type="EMBL" id="APPN01000063">
    <property type="protein sequence ID" value="ENV33936.1"/>
    <property type="molecule type" value="Genomic_DNA"/>
</dbReference>
<dbReference type="RefSeq" id="WP_004862016.1">
    <property type="nucleotide sequence ID" value="NZ_ASYY01000058.1"/>
</dbReference>
<dbReference type="OrthoDB" id="6692154at2"/>
<keyword evidence="2" id="KW-1185">Reference proteome</keyword>
<name>N8YBA6_9GAMM</name>
<dbReference type="HOGENOM" id="CLU_1954844_0_0_6"/>
<accession>N8YBA6</accession>
<dbReference type="GeneID" id="84209296"/>
<protein>
    <submittedName>
        <fullName evidence="1">Uncharacterized protein</fullName>
    </submittedName>
</protein>
<evidence type="ECO:0000313" key="1">
    <source>
        <dbReference type="EMBL" id="ENV33936.1"/>
    </source>
</evidence>
<gene>
    <name evidence="1" type="ORF">F960_01942</name>
</gene>
<organism evidence="1 2">
    <name type="scientific">Acinetobacter gerneri DSM 14967 = CIP 107464 = MTCC 9824</name>
    <dbReference type="NCBI Taxonomy" id="1120926"/>
    <lineage>
        <taxon>Bacteria</taxon>
        <taxon>Pseudomonadati</taxon>
        <taxon>Pseudomonadota</taxon>
        <taxon>Gammaproteobacteria</taxon>
        <taxon>Moraxellales</taxon>
        <taxon>Moraxellaceae</taxon>
        <taxon>Acinetobacter</taxon>
    </lineage>
</organism>
<reference evidence="1 2" key="1">
    <citation type="submission" date="2013-02" db="EMBL/GenBank/DDBJ databases">
        <title>The Genome Sequence of Acinetobacter gerneri CIP 107464.</title>
        <authorList>
            <consortium name="The Broad Institute Genome Sequencing Platform"/>
            <consortium name="The Broad Institute Genome Sequencing Center for Infectious Disease"/>
            <person name="Cerqueira G."/>
            <person name="Feldgarden M."/>
            <person name="Courvalin P."/>
            <person name="Perichon B."/>
            <person name="Grillot-Courvalin C."/>
            <person name="Clermont D."/>
            <person name="Rocha E."/>
            <person name="Yoon E.-J."/>
            <person name="Nemec A."/>
            <person name="Walker B."/>
            <person name="Young S.K."/>
            <person name="Zeng Q."/>
            <person name="Gargeya S."/>
            <person name="Fitzgerald M."/>
            <person name="Haas B."/>
            <person name="Abouelleil A."/>
            <person name="Alvarado L."/>
            <person name="Arachchi H.M."/>
            <person name="Berlin A.M."/>
            <person name="Chapman S.B."/>
            <person name="Dewar J."/>
            <person name="Goldberg J."/>
            <person name="Griggs A."/>
            <person name="Gujja S."/>
            <person name="Hansen M."/>
            <person name="Howarth C."/>
            <person name="Imamovic A."/>
            <person name="Larimer J."/>
            <person name="McCowan C."/>
            <person name="Murphy C."/>
            <person name="Neiman D."/>
            <person name="Pearson M."/>
            <person name="Priest M."/>
            <person name="Roberts A."/>
            <person name="Saif S."/>
            <person name="Shea T."/>
            <person name="Sisk P."/>
            <person name="Sykes S."/>
            <person name="Wortman J."/>
            <person name="Nusbaum C."/>
            <person name="Birren B."/>
        </authorList>
    </citation>
    <scope>NUCLEOTIDE SEQUENCE [LARGE SCALE GENOMIC DNA]</scope>
    <source>
        <strain evidence="1 2">CIP 107464</strain>
    </source>
</reference>